<evidence type="ECO:0000256" key="1">
    <source>
        <dbReference type="SAM" id="Coils"/>
    </source>
</evidence>
<name>A0A9D4BBU7_9SAUR</name>
<organism evidence="4 5">
    <name type="scientific">Mauremys mutica</name>
    <name type="common">yellowpond turtle</name>
    <dbReference type="NCBI Taxonomy" id="74926"/>
    <lineage>
        <taxon>Eukaryota</taxon>
        <taxon>Metazoa</taxon>
        <taxon>Chordata</taxon>
        <taxon>Craniata</taxon>
        <taxon>Vertebrata</taxon>
        <taxon>Euteleostomi</taxon>
        <taxon>Archelosauria</taxon>
        <taxon>Testudinata</taxon>
        <taxon>Testudines</taxon>
        <taxon>Cryptodira</taxon>
        <taxon>Durocryptodira</taxon>
        <taxon>Testudinoidea</taxon>
        <taxon>Geoemydidae</taxon>
        <taxon>Geoemydinae</taxon>
        <taxon>Mauremys</taxon>
    </lineage>
</organism>
<sequence length="119" mass="14117">LEVELMKQENARLQHTVDNQLYTAVDIERINHEKDELQQTINKLTKELETERQQLWAEELKYARGKESIEAQLHDYHKLARKLKLIPAGLENSRGHDFEIKFNPEDGPHSLTKYRKQIN</sequence>
<dbReference type="EMBL" id="JAHDVG010000463">
    <property type="protein sequence ID" value="KAH1187289.1"/>
    <property type="molecule type" value="Genomic_DNA"/>
</dbReference>
<dbReference type="AlphaFoldDB" id="A0A9D4BBU7"/>
<keyword evidence="5" id="KW-1185">Reference proteome</keyword>
<dbReference type="InterPro" id="IPR005550">
    <property type="entry name" value="Kinetochore_Ndc80"/>
</dbReference>
<feature type="region of interest" description="Disordered" evidence="2">
    <location>
        <begin position="99"/>
        <end position="119"/>
    </location>
</feature>
<dbReference type="PANTHER" id="PTHR10643:SF2">
    <property type="entry name" value="KINETOCHORE PROTEIN NDC80 HOMOLOG"/>
    <property type="match status" value="1"/>
</dbReference>
<dbReference type="GO" id="GO:0051315">
    <property type="term" value="P:attachment of mitotic spindle microtubules to kinetochore"/>
    <property type="evidence" value="ECO:0007669"/>
    <property type="project" value="InterPro"/>
</dbReference>
<protein>
    <recommendedName>
        <fullName evidence="3">Kinetochore protein NDC80 loop region domain-containing protein</fullName>
    </recommendedName>
</protein>
<proteinExistence type="predicted"/>
<keyword evidence="1" id="KW-0175">Coiled coil</keyword>
<dbReference type="Pfam" id="PF24487">
    <property type="entry name" value="NDC80_loop"/>
    <property type="match status" value="1"/>
</dbReference>
<feature type="coiled-coil region" evidence="1">
    <location>
        <begin position="27"/>
        <end position="61"/>
    </location>
</feature>
<dbReference type="Proteomes" id="UP000827986">
    <property type="component" value="Unassembled WGS sequence"/>
</dbReference>
<dbReference type="InterPro" id="IPR057091">
    <property type="entry name" value="NDC80_loop"/>
</dbReference>
<feature type="domain" description="Kinetochore protein NDC80 loop region" evidence="3">
    <location>
        <begin position="38"/>
        <end position="119"/>
    </location>
</feature>
<evidence type="ECO:0000313" key="4">
    <source>
        <dbReference type="EMBL" id="KAH1187289.1"/>
    </source>
</evidence>
<dbReference type="PANTHER" id="PTHR10643">
    <property type="entry name" value="KINETOCHORE PROTEIN NDC80"/>
    <property type="match status" value="1"/>
</dbReference>
<evidence type="ECO:0000259" key="3">
    <source>
        <dbReference type="Pfam" id="PF24487"/>
    </source>
</evidence>
<comment type="caution">
    <text evidence="4">The sequence shown here is derived from an EMBL/GenBank/DDBJ whole genome shotgun (WGS) entry which is preliminary data.</text>
</comment>
<feature type="compositionally biased region" description="Basic and acidic residues" evidence="2">
    <location>
        <begin position="99"/>
        <end position="108"/>
    </location>
</feature>
<accession>A0A9D4BBU7</accession>
<dbReference type="GO" id="GO:0031262">
    <property type="term" value="C:Ndc80 complex"/>
    <property type="evidence" value="ECO:0007669"/>
    <property type="project" value="InterPro"/>
</dbReference>
<feature type="non-terminal residue" evidence="4">
    <location>
        <position position="119"/>
    </location>
</feature>
<evidence type="ECO:0000256" key="2">
    <source>
        <dbReference type="SAM" id="MobiDB-lite"/>
    </source>
</evidence>
<feature type="non-terminal residue" evidence="4">
    <location>
        <position position="1"/>
    </location>
</feature>
<gene>
    <name evidence="4" type="ORF">KIL84_020038</name>
</gene>
<evidence type="ECO:0000313" key="5">
    <source>
        <dbReference type="Proteomes" id="UP000827986"/>
    </source>
</evidence>
<reference evidence="4" key="1">
    <citation type="submission" date="2021-09" db="EMBL/GenBank/DDBJ databases">
        <title>The genome of Mauremys mutica provides insights into the evolution of semi-aquatic lifestyle.</title>
        <authorList>
            <person name="Gong S."/>
            <person name="Gao Y."/>
        </authorList>
    </citation>
    <scope>NUCLEOTIDE SEQUENCE</scope>
    <source>
        <strain evidence="4">MM-2020</strain>
        <tissue evidence="4">Muscle</tissue>
    </source>
</reference>